<evidence type="ECO:0000313" key="15">
    <source>
        <dbReference type="EMBL" id="BDI05021.1"/>
    </source>
</evidence>
<dbReference type="CDD" id="cd00130">
    <property type="entry name" value="PAS"/>
    <property type="match status" value="1"/>
</dbReference>
<dbReference type="PRINTS" id="PR00344">
    <property type="entry name" value="BCTRLSENSOR"/>
</dbReference>
<dbReference type="PANTHER" id="PTHR43065:SF10">
    <property type="entry name" value="PEROXIDE STRESS-ACTIVATED HISTIDINE KINASE MAK3"/>
    <property type="match status" value="1"/>
</dbReference>
<dbReference type="InterPro" id="IPR035965">
    <property type="entry name" value="PAS-like_dom_sf"/>
</dbReference>
<keyword evidence="11" id="KW-1133">Transmembrane helix</keyword>
<keyword evidence="8" id="KW-0067">ATP-binding</keyword>
<name>A0ABM7YKR6_9BURK</name>
<dbReference type="InterPro" id="IPR000014">
    <property type="entry name" value="PAS"/>
</dbReference>
<keyword evidence="16" id="KW-1185">Reference proteome</keyword>
<evidence type="ECO:0000256" key="4">
    <source>
        <dbReference type="ARBA" id="ARBA00022553"/>
    </source>
</evidence>
<dbReference type="SMART" id="SM00388">
    <property type="entry name" value="HisKA"/>
    <property type="match status" value="1"/>
</dbReference>
<organism evidence="15 16">
    <name type="scientific">Sphaerotilus microaerophilus</name>
    <dbReference type="NCBI Taxonomy" id="2914710"/>
    <lineage>
        <taxon>Bacteria</taxon>
        <taxon>Pseudomonadati</taxon>
        <taxon>Pseudomonadota</taxon>
        <taxon>Betaproteobacteria</taxon>
        <taxon>Burkholderiales</taxon>
        <taxon>Sphaerotilaceae</taxon>
        <taxon>Sphaerotilus</taxon>
    </lineage>
</organism>
<evidence type="ECO:0000259" key="12">
    <source>
        <dbReference type="PROSITE" id="PS50109"/>
    </source>
</evidence>
<gene>
    <name evidence="15" type="ORF">CATMQ487_19910</name>
</gene>
<feature type="region of interest" description="Disordered" evidence="10">
    <location>
        <begin position="608"/>
        <end position="654"/>
    </location>
</feature>
<dbReference type="Pfam" id="PF00512">
    <property type="entry name" value="HisKA"/>
    <property type="match status" value="1"/>
</dbReference>
<dbReference type="InterPro" id="IPR036890">
    <property type="entry name" value="HATPase_C_sf"/>
</dbReference>
<dbReference type="SUPFAM" id="SSF55874">
    <property type="entry name" value="ATPase domain of HSP90 chaperone/DNA topoisomerase II/histidine kinase"/>
    <property type="match status" value="1"/>
</dbReference>
<evidence type="ECO:0000256" key="3">
    <source>
        <dbReference type="ARBA" id="ARBA00012438"/>
    </source>
</evidence>
<keyword evidence="4" id="KW-0597">Phosphoprotein</keyword>
<dbReference type="Pfam" id="PF02518">
    <property type="entry name" value="HATPase_c"/>
    <property type="match status" value="1"/>
</dbReference>
<keyword evidence="11" id="KW-0472">Membrane</keyword>
<keyword evidence="6" id="KW-0547">Nucleotide-binding</keyword>
<reference evidence="15" key="1">
    <citation type="submission" date="2022-04" db="EMBL/GenBank/DDBJ databases">
        <title>Whole genome sequence of Sphaerotilus sp. FB-5.</title>
        <authorList>
            <person name="Takeda M."/>
            <person name="Narihara S."/>
            <person name="Akimoto M."/>
            <person name="Akimoto R."/>
            <person name="Nishiyashiki S."/>
            <person name="Murakami T."/>
        </authorList>
    </citation>
    <scope>NUCLEOTIDE SEQUENCE</scope>
    <source>
        <strain evidence="15">FB-5</strain>
    </source>
</reference>
<dbReference type="InterPro" id="IPR003660">
    <property type="entry name" value="HAMP_dom"/>
</dbReference>
<dbReference type="Gene3D" id="3.30.565.10">
    <property type="entry name" value="Histidine kinase-like ATPase, C-terminal domain"/>
    <property type="match status" value="1"/>
</dbReference>
<protein>
    <recommendedName>
        <fullName evidence="3">histidine kinase</fullName>
        <ecNumber evidence="3">2.7.13.3</ecNumber>
    </recommendedName>
</protein>
<evidence type="ECO:0000256" key="7">
    <source>
        <dbReference type="ARBA" id="ARBA00022777"/>
    </source>
</evidence>
<evidence type="ECO:0000313" key="16">
    <source>
        <dbReference type="Proteomes" id="UP001057498"/>
    </source>
</evidence>
<dbReference type="PANTHER" id="PTHR43065">
    <property type="entry name" value="SENSOR HISTIDINE KINASE"/>
    <property type="match status" value="1"/>
</dbReference>
<dbReference type="InterPro" id="IPR036097">
    <property type="entry name" value="HisK_dim/P_sf"/>
</dbReference>
<dbReference type="Gene3D" id="1.10.287.130">
    <property type="match status" value="1"/>
</dbReference>
<evidence type="ECO:0000259" key="13">
    <source>
        <dbReference type="PROSITE" id="PS50112"/>
    </source>
</evidence>
<comment type="subcellular location">
    <subcellularLocation>
        <location evidence="2">Membrane</location>
    </subcellularLocation>
</comment>
<sequence>MSLSTSLARRLALKLTLAFVAVAAGLLAASIWTGRLALQREHEAASLRMAALFEASLHNAMLKRDLPGLESLLERTGSLPGLQAAALLEPGGEVRFASARARLHAREADALAGLCIHAACGALSAPRLAWREQDGTQALRVTYPVRNQPRCGGCHGPVAAKPVNGVLLLDFLPMAAEQTARQRAGTWLLPVSLAALALLGLATAWVLRREVLQPVSALATLAGRYAQGDLSARSAVAGQDELAWLARGFDHMAAQLQAQMAEVSAQGDFLQALVDASPDPMVVLADDHRIVLANVAYALLLGRRAEEVIGQPCHRISRSQADPCPATLLQCPLAQCRSHRAAGEAPPPLRTVMSFRHADGRPIDVEVHAAALTGRHGEPLVVELIRPLEDQVRASQEQRLSAIGLLANGVAHEIHNPLASIRLALQSSLRGLADESIEREELIEYLRLVDDQIDRCVSITQRLLRLSEPSAELAQPVAVRAAVDDVLALLAEEMHRAGVRCELQIEPPAARVLMDEGELRQVVVNLVQNAVRAMPGGGLLRIEGERMDGERVEGAMLRLAVTDTGVGIPPEQLPLIFLPFYSRRADGRRGTGLGLAICKGLVEQRGGAIRASSRPGEGSRFEVDLPDADAGGSPPGERSESGEPGGTGFTEGAS</sequence>
<feature type="transmembrane region" description="Helical" evidence="11">
    <location>
        <begin position="187"/>
        <end position="207"/>
    </location>
</feature>
<proteinExistence type="predicted"/>
<dbReference type="SUPFAM" id="SSF158472">
    <property type="entry name" value="HAMP domain-like"/>
    <property type="match status" value="1"/>
</dbReference>
<dbReference type="Gene3D" id="6.10.340.10">
    <property type="match status" value="1"/>
</dbReference>
<dbReference type="PROSITE" id="PS50112">
    <property type="entry name" value="PAS"/>
    <property type="match status" value="1"/>
</dbReference>
<dbReference type="InterPro" id="IPR005467">
    <property type="entry name" value="His_kinase_dom"/>
</dbReference>
<evidence type="ECO:0000256" key="6">
    <source>
        <dbReference type="ARBA" id="ARBA00022741"/>
    </source>
</evidence>
<evidence type="ECO:0000256" key="8">
    <source>
        <dbReference type="ARBA" id="ARBA00022840"/>
    </source>
</evidence>
<evidence type="ECO:0000256" key="9">
    <source>
        <dbReference type="ARBA" id="ARBA00023012"/>
    </source>
</evidence>
<evidence type="ECO:0000256" key="5">
    <source>
        <dbReference type="ARBA" id="ARBA00022679"/>
    </source>
</evidence>
<dbReference type="EC" id="2.7.13.3" evidence="3"/>
<dbReference type="EMBL" id="AP025730">
    <property type="protein sequence ID" value="BDI05021.1"/>
    <property type="molecule type" value="Genomic_DNA"/>
</dbReference>
<dbReference type="Gene3D" id="3.30.450.290">
    <property type="match status" value="1"/>
</dbReference>
<dbReference type="SMART" id="SM00304">
    <property type="entry name" value="HAMP"/>
    <property type="match status" value="1"/>
</dbReference>
<dbReference type="PROSITE" id="PS50109">
    <property type="entry name" value="HIS_KIN"/>
    <property type="match status" value="1"/>
</dbReference>
<dbReference type="InterPro" id="IPR004358">
    <property type="entry name" value="Sig_transdc_His_kin-like_C"/>
</dbReference>
<feature type="domain" description="PAS" evidence="13">
    <location>
        <begin position="266"/>
        <end position="311"/>
    </location>
</feature>
<comment type="catalytic activity">
    <reaction evidence="1">
        <text>ATP + protein L-histidine = ADP + protein N-phospho-L-histidine.</text>
        <dbReference type="EC" id="2.7.13.3"/>
    </reaction>
</comment>
<dbReference type="RefSeq" id="WP_251973095.1">
    <property type="nucleotide sequence ID" value="NZ_AP025730.1"/>
</dbReference>
<dbReference type="NCBIfam" id="TIGR00229">
    <property type="entry name" value="sensory_box"/>
    <property type="match status" value="1"/>
</dbReference>
<keyword evidence="7" id="KW-0418">Kinase</keyword>
<dbReference type="CDD" id="cd00082">
    <property type="entry name" value="HisKA"/>
    <property type="match status" value="1"/>
</dbReference>
<feature type="domain" description="Histidine kinase" evidence="12">
    <location>
        <begin position="409"/>
        <end position="629"/>
    </location>
</feature>
<dbReference type="Pfam" id="PF00989">
    <property type="entry name" value="PAS"/>
    <property type="match status" value="1"/>
</dbReference>
<keyword evidence="5" id="KW-0808">Transferase</keyword>
<dbReference type="Pfam" id="PF00672">
    <property type="entry name" value="HAMP"/>
    <property type="match status" value="1"/>
</dbReference>
<dbReference type="SUPFAM" id="SSF55785">
    <property type="entry name" value="PYP-like sensor domain (PAS domain)"/>
    <property type="match status" value="1"/>
</dbReference>
<accession>A0ABM7YKR6</accession>
<dbReference type="InterPro" id="IPR003661">
    <property type="entry name" value="HisK_dim/P_dom"/>
</dbReference>
<dbReference type="PROSITE" id="PS50885">
    <property type="entry name" value="HAMP"/>
    <property type="match status" value="1"/>
</dbReference>
<evidence type="ECO:0000259" key="14">
    <source>
        <dbReference type="PROSITE" id="PS50885"/>
    </source>
</evidence>
<feature type="domain" description="HAMP" evidence="14">
    <location>
        <begin position="209"/>
        <end position="261"/>
    </location>
</feature>
<dbReference type="CDD" id="cd06225">
    <property type="entry name" value="HAMP"/>
    <property type="match status" value="1"/>
</dbReference>
<dbReference type="Gene3D" id="3.30.450.20">
    <property type="entry name" value="PAS domain"/>
    <property type="match status" value="1"/>
</dbReference>
<evidence type="ECO:0000256" key="2">
    <source>
        <dbReference type="ARBA" id="ARBA00004370"/>
    </source>
</evidence>
<keyword evidence="9" id="KW-0902">Two-component regulatory system</keyword>
<evidence type="ECO:0000256" key="11">
    <source>
        <dbReference type="SAM" id="Phobius"/>
    </source>
</evidence>
<dbReference type="Proteomes" id="UP001057498">
    <property type="component" value="Chromosome"/>
</dbReference>
<dbReference type="SMART" id="SM00091">
    <property type="entry name" value="PAS"/>
    <property type="match status" value="1"/>
</dbReference>
<dbReference type="SMART" id="SM00387">
    <property type="entry name" value="HATPase_c"/>
    <property type="match status" value="1"/>
</dbReference>
<feature type="compositionally biased region" description="Gly residues" evidence="10">
    <location>
        <begin position="643"/>
        <end position="654"/>
    </location>
</feature>
<evidence type="ECO:0000256" key="10">
    <source>
        <dbReference type="SAM" id="MobiDB-lite"/>
    </source>
</evidence>
<dbReference type="InterPro" id="IPR013767">
    <property type="entry name" value="PAS_fold"/>
</dbReference>
<keyword evidence="11" id="KW-0812">Transmembrane</keyword>
<evidence type="ECO:0000256" key="1">
    <source>
        <dbReference type="ARBA" id="ARBA00000085"/>
    </source>
</evidence>
<dbReference type="SUPFAM" id="SSF47384">
    <property type="entry name" value="Homodimeric domain of signal transducing histidine kinase"/>
    <property type="match status" value="1"/>
</dbReference>
<dbReference type="InterPro" id="IPR003594">
    <property type="entry name" value="HATPase_dom"/>
</dbReference>